<comment type="catalytic activity">
    <reaction evidence="8 9">
        <text>GTP + H2O = GDP + phosphate + H(+)</text>
        <dbReference type="Rhea" id="RHEA:19669"/>
        <dbReference type="ChEBI" id="CHEBI:15377"/>
        <dbReference type="ChEBI" id="CHEBI:15378"/>
        <dbReference type="ChEBI" id="CHEBI:37565"/>
        <dbReference type="ChEBI" id="CHEBI:43474"/>
        <dbReference type="ChEBI" id="CHEBI:58189"/>
        <dbReference type="EC" id="3.6.5.4"/>
    </reaction>
</comment>
<feature type="binding site" evidence="9">
    <location>
        <begin position="111"/>
        <end position="118"/>
    </location>
    <ligand>
        <name>GTP</name>
        <dbReference type="ChEBI" id="CHEBI:37565"/>
    </ligand>
</feature>
<dbReference type="InterPro" id="IPR003593">
    <property type="entry name" value="AAA+_ATPase"/>
</dbReference>
<evidence type="ECO:0000256" key="3">
    <source>
        <dbReference type="ARBA" id="ARBA00022741"/>
    </source>
</evidence>
<sequence length="309" mass="32292">MSWFKKLKEGLGKSTSKVTASLSSLSNLFGGARIDASSLEEVEDALISADLGTTSAQRLADRMRRHKFEGPIDSDTLGQALADGITEILEPVAQKLEIDAAHAPHVVLLVGVNGSGKTTTAGKLAQQWRDEGKSVMLAAGDTFRAAAIEQLQIWGARTGTEVIAGAQGGDAAALAYEALEKAKAANIDVLIIDTAGRLQNRTELMDELAKIVRVMRKLDASAPHDSVIILDGTVGQNAISQVKAFREVADVTGLIVTKLDGSAKGGVVVALAEEFGLPVHAVGVGEQADDLQPFAAAEFAKALVGIDTD</sequence>
<keyword evidence="13" id="KW-0132">Cell division</keyword>
<dbReference type="InterPro" id="IPR027417">
    <property type="entry name" value="P-loop_NTPase"/>
</dbReference>
<evidence type="ECO:0000259" key="11">
    <source>
        <dbReference type="SMART" id="SM00962"/>
    </source>
</evidence>
<dbReference type="InterPro" id="IPR036225">
    <property type="entry name" value="SRP/SRP_N"/>
</dbReference>
<dbReference type="EC" id="3.6.5.4" evidence="9"/>
<accession>D5BML4</accession>
<feature type="binding site" evidence="9">
    <location>
        <begin position="257"/>
        <end position="260"/>
    </location>
    <ligand>
        <name>GTP</name>
        <dbReference type="ChEBI" id="CHEBI:37565"/>
    </ligand>
</feature>
<organism evidence="13 14">
    <name type="scientific">Puniceispirillum marinum (strain IMCC1322)</name>
    <dbReference type="NCBI Taxonomy" id="488538"/>
    <lineage>
        <taxon>Bacteria</taxon>
        <taxon>Pseudomonadati</taxon>
        <taxon>Pseudomonadota</taxon>
        <taxon>Alphaproteobacteria</taxon>
        <taxon>Candidatus Puniceispirillales</taxon>
        <taxon>Candidatus Puniceispirillaceae</taxon>
        <taxon>Candidatus Puniceispirillum</taxon>
    </lineage>
</organism>
<dbReference type="Gene3D" id="3.40.50.300">
    <property type="entry name" value="P-loop containing nucleotide triphosphate hydrolases"/>
    <property type="match status" value="1"/>
</dbReference>
<dbReference type="GO" id="GO:0003924">
    <property type="term" value="F:GTPase activity"/>
    <property type="evidence" value="ECO:0007669"/>
    <property type="project" value="UniProtKB-UniRule"/>
</dbReference>
<dbReference type="eggNOG" id="COG0552">
    <property type="taxonomic scope" value="Bacteria"/>
</dbReference>
<keyword evidence="4 9" id="KW-0378">Hydrolase</keyword>
<keyword evidence="6 9" id="KW-0472">Membrane</keyword>
<dbReference type="SUPFAM" id="SSF47364">
    <property type="entry name" value="Domain of the SRP/SRP receptor G-proteins"/>
    <property type="match status" value="1"/>
</dbReference>
<comment type="similarity">
    <text evidence="9">Belongs to the GTP-binding SRP family. FtsY subfamily.</text>
</comment>
<dbReference type="PANTHER" id="PTHR43134">
    <property type="entry name" value="SIGNAL RECOGNITION PARTICLE RECEPTOR SUBUNIT ALPHA"/>
    <property type="match status" value="1"/>
</dbReference>
<evidence type="ECO:0000256" key="5">
    <source>
        <dbReference type="ARBA" id="ARBA00023134"/>
    </source>
</evidence>
<dbReference type="HAMAP" id="MF_00920">
    <property type="entry name" value="FtsY"/>
    <property type="match status" value="1"/>
</dbReference>
<dbReference type="SMART" id="SM00962">
    <property type="entry name" value="SRP54"/>
    <property type="match status" value="1"/>
</dbReference>
<keyword evidence="14" id="KW-1185">Reference proteome</keyword>
<dbReference type="FunFam" id="3.40.50.300:FF:000053">
    <property type="entry name" value="Signal recognition particle receptor FtsY"/>
    <property type="match status" value="1"/>
</dbReference>
<dbReference type="SMART" id="SM00963">
    <property type="entry name" value="SRP54_N"/>
    <property type="match status" value="1"/>
</dbReference>
<dbReference type="GO" id="GO:0006614">
    <property type="term" value="P:SRP-dependent cotranslational protein targeting to membrane"/>
    <property type="evidence" value="ECO:0007669"/>
    <property type="project" value="InterPro"/>
</dbReference>
<evidence type="ECO:0000259" key="12">
    <source>
        <dbReference type="SMART" id="SM00963"/>
    </source>
</evidence>
<dbReference type="InterPro" id="IPR013822">
    <property type="entry name" value="Signal_recog_particl_SRP54_hlx"/>
</dbReference>
<evidence type="ECO:0000256" key="9">
    <source>
        <dbReference type="HAMAP-Rule" id="MF_00920"/>
    </source>
</evidence>
<dbReference type="GO" id="GO:0005737">
    <property type="term" value="C:cytoplasm"/>
    <property type="evidence" value="ECO:0007669"/>
    <property type="project" value="UniProtKB-SubCell"/>
</dbReference>
<evidence type="ECO:0000256" key="8">
    <source>
        <dbReference type="ARBA" id="ARBA00048027"/>
    </source>
</evidence>
<dbReference type="HOGENOM" id="CLU_009301_3_0_5"/>
<evidence type="ECO:0000313" key="14">
    <source>
        <dbReference type="Proteomes" id="UP000007460"/>
    </source>
</evidence>
<dbReference type="PANTHER" id="PTHR43134:SF1">
    <property type="entry name" value="SIGNAL RECOGNITION PARTICLE RECEPTOR SUBUNIT ALPHA"/>
    <property type="match status" value="1"/>
</dbReference>
<gene>
    <name evidence="9" type="primary">ftsY</name>
    <name evidence="13" type="ordered locus">SAR116_1814</name>
</gene>
<dbReference type="Pfam" id="PF00448">
    <property type="entry name" value="SRP54"/>
    <property type="match status" value="1"/>
</dbReference>
<keyword evidence="9" id="KW-0997">Cell inner membrane</keyword>
<dbReference type="RefSeq" id="WP_013046684.1">
    <property type="nucleotide sequence ID" value="NC_014010.1"/>
</dbReference>
<keyword evidence="13" id="KW-0131">Cell cycle</keyword>
<feature type="domain" description="SRP54-type proteins GTP-binding" evidence="11">
    <location>
        <begin position="104"/>
        <end position="305"/>
    </location>
</feature>
<evidence type="ECO:0000256" key="4">
    <source>
        <dbReference type="ARBA" id="ARBA00022801"/>
    </source>
</evidence>
<evidence type="ECO:0000259" key="10">
    <source>
        <dbReference type="SMART" id="SM00382"/>
    </source>
</evidence>
<dbReference type="EMBL" id="CP001751">
    <property type="protein sequence ID" value="ADE40057.1"/>
    <property type="molecule type" value="Genomic_DNA"/>
</dbReference>
<dbReference type="Gene3D" id="1.20.120.140">
    <property type="entry name" value="Signal recognition particle SRP54, nucleotide-binding domain"/>
    <property type="match status" value="1"/>
</dbReference>
<evidence type="ECO:0000256" key="7">
    <source>
        <dbReference type="ARBA" id="ARBA00023170"/>
    </source>
</evidence>
<reference evidence="13 14" key="1">
    <citation type="journal article" date="2010" name="J. Bacteriol.">
        <title>Complete genome sequence of "Candidatus Puniceispirillum marinum" IMCC1322, a representative of the SAR116 clade in the Alphaproteobacteria.</title>
        <authorList>
            <person name="Oh H.M."/>
            <person name="Kwon K.K."/>
            <person name="Kang I."/>
            <person name="Kang S.G."/>
            <person name="Lee J.H."/>
            <person name="Kim S.J."/>
            <person name="Cho J.C."/>
        </authorList>
    </citation>
    <scope>NUCLEOTIDE SEQUENCE [LARGE SCALE GENOMIC DNA]</scope>
    <source>
        <strain evidence="13 14">IMCC1322</strain>
    </source>
</reference>
<comment type="subcellular location">
    <subcellularLocation>
        <location evidence="9">Cell inner membrane</location>
        <topology evidence="9">Peripheral membrane protein</topology>
        <orientation evidence="9">Cytoplasmic side</orientation>
    </subcellularLocation>
    <subcellularLocation>
        <location evidence="9">Cytoplasm</location>
    </subcellularLocation>
</comment>
<evidence type="ECO:0000256" key="1">
    <source>
        <dbReference type="ARBA" id="ARBA00022475"/>
    </source>
</evidence>
<dbReference type="Proteomes" id="UP000007460">
    <property type="component" value="Chromosome"/>
</dbReference>
<dbReference type="STRING" id="488538.SAR116_1814"/>
<evidence type="ECO:0000256" key="2">
    <source>
        <dbReference type="ARBA" id="ARBA00022490"/>
    </source>
</evidence>
<dbReference type="SUPFAM" id="SSF52540">
    <property type="entry name" value="P-loop containing nucleoside triphosphate hydrolases"/>
    <property type="match status" value="1"/>
</dbReference>
<dbReference type="InterPro" id="IPR004390">
    <property type="entry name" value="SR_rcpt_FtsY"/>
</dbReference>
<dbReference type="KEGG" id="apb:SAR116_1814"/>
<keyword evidence="7 9" id="KW-0675">Receptor</keyword>
<dbReference type="InterPro" id="IPR042101">
    <property type="entry name" value="SRP54_N_sf"/>
</dbReference>
<dbReference type="AlphaFoldDB" id="D5BML4"/>
<dbReference type="NCBIfam" id="TIGR00064">
    <property type="entry name" value="ftsY"/>
    <property type="match status" value="1"/>
</dbReference>
<dbReference type="GO" id="GO:0005525">
    <property type="term" value="F:GTP binding"/>
    <property type="evidence" value="ECO:0007669"/>
    <property type="project" value="UniProtKB-UniRule"/>
</dbReference>
<dbReference type="GO" id="GO:0051301">
    <property type="term" value="P:cell division"/>
    <property type="evidence" value="ECO:0007669"/>
    <property type="project" value="UniProtKB-KW"/>
</dbReference>
<feature type="domain" description="AAA+ ATPase" evidence="10">
    <location>
        <begin position="103"/>
        <end position="240"/>
    </location>
</feature>
<evidence type="ECO:0000313" key="13">
    <source>
        <dbReference type="EMBL" id="ADE40057.1"/>
    </source>
</evidence>
<keyword evidence="5 9" id="KW-0342">GTP-binding</keyword>
<comment type="function">
    <text evidence="9">Involved in targeting and insertion of nascent membrane proteins into the cytoplasmic membrane. Acts as a receptor for the complex formed by the signal recognition particle (SRP) and the ribosome-nascent chain (RNC). Interaction with SRP-RNC leads to the transfer of the RNC complex to the Sec translocase for insertion into the membrane, the hydrolysis of GTP by both Ffh and FtsY, and the dissociation of the SRP-FtsY complex into the individual components.</text>
</comment>
<dbReference type="Pfam" id="PF02881">
    <property type="entry name" value="SRP54_N"/>
    <property type="match status" value="1"/>
</dbReference>
<protein>
    <recommendedName>
        <fullName evidence="9">Signal recognition particle receptor FtsY</fullName>
        <shortName evidence="9">SRP receptor</shortName>
        <ecNumber evidence="9">3.6.5.4</ecNumber>
    </recommendedName>
</protein>
<keyword evidence="3 9" id="KW-0547">Nucleotide-binding</keyword>
<dbReference type="GO" id="GO:0005047">
    <property type="term" value="F:signal recognition particle binding"/>
    <property type="evidence" value="ECO:0007669"/>
    <property type="project" value="TreeGrafter"/>
</dbReference>
<name>D5BML4_PUNMI</name>
<dbReference type="SMART" id="SM00382">
    <property type="entry name" value="AAA"/>
    <property type="match status" value="1"/>
</dbReference>
<proteinExistence type="inferred from homology"/>
<dbReference type="GO" id="GO:0005886">
    <property type="term" value="C:plasma membrane"/>
    <property type="evidence" value="ECO:0007669"/>
    <property type="project" value="UniProtKB-SubCell"/>
</dbReference>
<feature type="domain" description="Signal recognition particle SRP54 helical bundle" evidence="12">
    <location>
        <begin position="7"/>
        <end position="89"/>
    </location>
</feature>
<feature type="binding site" evidence="9">
    <location>
        <begin position="193"/>
        <end position="197"/>
    </location>
    <ligand>
        <name>GTP</name>
        <dbReference type="ChEBI" id="CHEBI:37565"/>
    </ligand>
</feature>
<keyword evidence="1 9" id="KW-1003">Cell membrane</keyword>
<comment type="subunit">
    <text evidence="9">Part of the signal recognition particle protein translocation system, which is composed of SRP and FtsY. SRP is a ribonucleoprotein composed of Ffh and a 4.5S RNA molecule.</text>
</comment>
<dbReference type="InterPro" id="IPR000897">
    <property type="entry name" value="SRP54_GTPase_dom"/>
</dbReference>
<evidence type="ECO:0000256" key="6">
    <source>
        <dbReference type="ARBA" id="ARBA00023136"/>
    </source>
</evidence>
<keyword evidence="2 9" id="KW-0963">Cytoplasm</keyword>